<dbReference type="GO" id="GO:0006997">
    <property type="term" value="P:nucleus organization"/>
    <property type="evidence" value="ECO:0007669"/>
    <property type="project" value="TreeGrafter"/>
</dbReference>
<evidence type="ECO:0000256" key="9">
    <source>
        <dbReference type="SAM" id="MobiDB-lite"/>
    </source>
</evidence>
<accession>A0A915PLF1</accession>
<keyword evidence="11" id="KW-1185">Reference proteome</keyword>
<dbReference type="PANTHER" id="PTHR21524">
    <property type="entry name" value="SPECTRIN REPEAT CONTAINING NUCLEAR ENVELOPE PROTEIN 2"/>
    <property type="match status" value="1"/>
</dbReference>
<keyword evidence="8" id="KW-0175">Coiled coil</keyword>
<feature type="topological domain" description="Cytoplasmic" evidence="7">
    <location>
        <begin position="1"/>
        <end position="460"/>
    </location>
</feature>
<dbReference type="PANTHER" id="PTHR21524:SF5">
    <property type="entry name" value="SPECTRIN REPEAT CONTAINING NUCLEAR ENVELOPE PROTEIN 2"/>
    <property type="match status" value="1"/>
</dbReference>
<evidence type="ECO:0000256" key="8">
    <source>
        <dbReference type="SAM" id="Coils"/>
    </source>
</evidence>
<dbReference type="InterPro" id="IPR057134">
    <property type="entry name" value="Spectrin_Anc-1_3"/>
</dbReference>
<comment type="similarity">
    <text evidence="2">Belongs to the nesprin family.</text>
</comment>
<reference evidence="12" key="1">
    <citation type="submission" date="2022-11" db="UniProtKB">
        <authorList>
            <consortium name="WormBaseParasite"/>
        </authorList>
    </citation>
    <scope>IDENTIFICATION</scope>
</reference>
<evidence type="ECO:0000256" key="7">
    <source>
        <dbReference type="PROSITE-ProRule" id="PRU00385"/>
    </source>
</evidence>
<name>A0A915PLF1_9BILA</name>
<evidence type="ECO:0000256" key="5">
    <source>
        <dbReference type="ARBA" id="ARBA00023136"/>
    </source>
</evidence>
<evidence type="ECO:0000256" key="6">
    <source>
        <dbReference type="ARBA" id="ARBA00023242"/>
    </source>
</evidence>
<evidence type="ECO:0000256" key="1">
    <source>
        <dbReference type="ARBA" id="ARBA00004126"/>
    </source>
</evidence>
<keyword evidence="4" id="KW-1133">Transmembrane helix</keyword>
<dbReference type="GO" id="GO:0031965">
    <property type="term" value="C:nuclear membrane"/>
    <property type="evidence" value="ECO:0007669"/>
    <property type="project" value="UniProtKB-SubCell"/>
</dbReference>
<feature type="coiled-coil region" evidence="8">
    <location>
        <begin position="289"/>
        <end position="323"/>
    </location>
</feature>
<dbReference type="InterPro" id="IPR012315">
    <property type="entry name" value="KASH"/>
</dbReference>
<dbReference type="Pfam" id="PF24611">
    <property type="entry name" value="Spectrin_Anc-1"/>
    <property type="match status" value="1"/>
</dbReference>
<feature type="domain" description="KASH" evidence="10">
    <location>
        <begin position="452"/>
        <end position="511"/>
    </location>
</feature>
<evidence type="ECO:0000256" key="2">
    <source>
        <dbReference type="ARBA" id="ARBA00008619"/>
    </source>
</evidence>
<comment type="subcellular location">
    <subcellularLocation>
        <location evidence="1">Nucleus membrane</location>
    </subcellularLocation>
</comment>
<evidence type="ECO:0000313" key="11">
    <source>
        <dbReference type="Proteomes" id="UP000887581"/>
    </source>
</evidence>
<keyword evidence="6" id="KW-0539">Nucleus</keyword>
<dbReference type="GO" id="GO:0007010">
    <property type="term" value="P:cytoskeleton organization"/>
    <property type="evidence" value="ECO:0007669"/>
    <property type="project" value="TreeGrafter"/>
</dbReference>
<feature type="topological domain" description="Perinuclear space" evidence="7">
    <location>
        <begin position="482"/>
        <end position="511"/>
    </location>
</feature>
<organism evidence="11 12">
    <name type="scientific">Setaria digitata</name>
    <dbReference type="NCBI Taxonomy" id="48799"/>
    <lineage>
        <taxon>Eukaryota</taxon>
        <taxon>Metazoa</taxon>
        <taxon>Ecdysozoa</taxon>
        <taxon>Nematoda</taxon>
        <taxon>Chromadorea</taxon>
        <taxon>Rhabditida</taxon>
        <taxon>Spirurina</taxon>
        <taxon>Spiruromorpha</taxon>
        <taxon>Filarioidea</taxon>
        <taxon>Setariidae</taxon>
        <taxon>Setaria</taxon>
    </lineage>
</organism>
<proteinExistence type="inferred from homology"/>
<dbReference type="Pfam" id="PF10541">
    <property type="entry name" value="KASH"/>
    <property type="match status" value="1"/>
</dbReference>
<keyword evidence="3 7" id="KW-0812">Transmembrane</keyword>
<dbReference type="WBParaSite" id="sdigi.contig128.g4899.t1">
    <property type="protein sequence ID" value="sdigi.contig128.g4899.t1"/>
    <property type="gene ID" value="sdigi.contig128.g4899"/>
</dbReference>
<dbReference type="GO" id="GO:0048471">
    <property type="term" value="C:perinuclear region of cytoplasm"/>
    <property type="evidence" value="ECO:0007669"/>
    <property type="project" value="TreeGrafter"/>
</dbReference>
<evidence type="ECO:0000259" key="10">
    <source>
        <dbReference type="PROSITE" id="PS51049"/>
    </source>
</evidence>
<sequence>MKRAKVDRLRHLRAKVLHLDTSCLDVEFIGQKELLLSSVDELLQRLEKYYAYLDEKLSQLLIQEKMSSECTMLCDELKNLLEYGQQLLNDSEALPTSFSSVSDSMTVPIEAAVKLLSNEVELEQIPETVINQLRESLEKSKDVQTRLTHRADLWDQFVAERDSSLGKLNDIRMQLDEIERRKMRQFDEMLEDCETLKVIYLRWSFLADLSSRLLSLSSQLYPLACARREGKAFAEDANELERRIENLLDSISAEFRVREEIMRSLSVISSELDDIRNAFDGRSVSARLREELHQQLESTRIHLKTLDEDIAKYNDNRMFLTEEADITTKSNFEKLGEIEEKLKLVGLTDNEEEYDIDAAAEVLAAVYPDEHPRNVLREQGIPFDNDLYDLTSSSATTDDDDNSKFKTPPSDEVLVQEDEEDAFETHLSPDVAALSPVPDDPSPRRIHYERQRTRWRRVLRTAIPLQAMLVLLLGAACLVPHCDDESCCQLLNNFARSFDPSLEFLNGPPPF</sequence>
<feature type="region of interest" description="Disordered" evidence="9">
    <location>
        <begin position="387"/>
        <end position="409"/>
    </location>
</feature>
<evidence type="ECO:0000256" key="4">
    <source>
        <dbReference type="ARBA" id="ARBA00022989"/>
    </source>
</evidence>
<dbReference type="Proteomes" id="UP000887581">
    <property type="component" value="Unplaced"/>
</dbReference>
<feature type="coiled-coil region" evidence="8">
    <location>
        <begin position="223"/>
        <end position="254"/>
    </location>
</feature>
<dbReference type="SMART" id="SM01249">
    <property type="entry name" value="KASH"/>
    <property type="match status" value="1"/>
</dbReference>
<dbReference type="GO" id="GO:0019894">
    <property type="term" value="F:kinesin binding"/>
    <property type="evidence" value="ECO:0007669"/>
    <property type="project" value="TreeGrafter"/>
</dbReference>
<evidence type="ECO:0000256" key="3">
    <source>
        <dbReference type="ARBA" id="ARBA00022692"/>
    </source>
</evidence>
<dbReference type="AlphaFoldDB" id="A0A915PLF1"/>
<keyword evidence="5 7" id="KW-0472">Membrane</keyword>
<evidence type="ECO:0000313" key="12">
    <source>
        <dbReference type="WBParaSite" id="sdigi.contig128.g4899.t1"/>
    </source>
</evidence>
<protein>
    <submittedName>
        <fullName evidence="12">KASH domain-containing protein</fullName>
    </submittedName>
</protein>
<dbReference type="GO" id="GO:0007097">
    <property type="term" value="P:nuclear migration"/>
    <property type="evidence" value="ECO:0007669"/>
    <property type="project" value="TreeGrafter"/>
</dbReference>
<dbReference type="PROSITE" id="PS51049">
    <property type="entry name" value="KASH"/>
    <property type="match status" value="1"/>
</dbReference>